<protein>
    <submittedName>
        <fullName evidence="1">Uncharacterized protein</fullName>
    </submittedName>
</protein>
<comment type="caution">
    <text evidence="1">The sequence shown here is derived from an EMBL/GenBank/DDBJ whole genome shotgun (WGS) entry which is preliminary data.</text>
</comment>
<dbReference type="RefSeq" id="WP_282583026.1">
    <property type="nucleotide sequence ID" value="NZ_JAMOIM010000001.1"/>
</dbReference>
<dbReference type="AlphaFoldDB" id="A0AA41YQG1"/>
<dbReference type="Proteomes" id="UP001165667">
    <property type="component" value="Unassembled WGS sequence"/>
</dbReference>
<name>A0AA41YQG1_9HYPH</name>
<sequence length="111" mass="12089">MFDFITISNGIAIVQHTEDGHVYRFKPVQPGKWDKLIFLGSDANEAASSSTEMFAVAALRFAERAAAECMCGNADIPEATSVQDRGGLSAWLNRLRIGPRLPPKALEETGH</sequence>
<accession>A0AA41YQG1</accession>
<proteinExistence type="predicted"/>
<organism evidence="1 2">
    <name type="scientific">Lichenifustis flavocetrariae</name>
    <dbReference type="NCBI Taxonomy" id="2949735"/>
    <lineage>
        <taxon>Bacteria</taxon>
        <taxon>Pseudomonadati</taxon>
        <taxon>Pseudomonadota</taxon>
        <taxon>Alphaproteobacteria</taxon>
        <taxon>Hyphomicrobiales</taxon>
        <taxon>Lichenihabitantaceae</taxon>
        <taxon>Lichenifustis</taxon>
    </lineage>
</organism>
<reference evidence="1" key="1">
    <citation type="submission" date="2022-05" db="EMBL/GenBank/DDBJ databases">
        <authorList>
            <person name="Pankratov T."/>
        </authorList>
    </citation>
    <scope>NUCLEOTIDE SEQUENCE</scope>
    <source>
        <strain evidence="1">BP6-180914</strain>
    </source>
</reference>
<evidence type="ECO:0000313" key="2">
    <source>
        <dbReference type="Proteomes" id="UP001165667"/>
    </source>
</evidence>
<dbReference type="EMBL" id="JAMOIM010000001">
    <property type="protein sequence ID" value="MCW6506674.1"/>
    <property type="molecule type" value="Genomic_DNA"/>
</dbReference>
<keyword evidence="2" id="KW-1185">Reference proteome</keyword>
<evidence type="ECO:0000313" key="1">
    <source>
        <dbReference type="EMBL" id="MCW6506674.1"/>
    </source>
</evidence>
<gene>
    <name evidence="1" type="ORF">M8523_01400</name>
</gene>